<keyword evidence="1" id="KW-0472">Membrane</keyword>
<gene>
    <name evidence="2" type="ORF">UR21_C0002G0045</name>
</gene>
<accession>A0A0F9Z0C9</accession>
<proteinExistence type="predicted"/>
<protein>
    <recommendedName>
        <fullName evidence="4">Type II secretion system protein GspG C-terminal domain-containing protein</fullName>
    </recommendedName>
</protein>
<dbReference type="SUPFAM" id="SSF54523">
    <property type="entry name" value="Pili subunits"/>
    <property type="match status" value="1"/>
</dbReference>
<keyword evidence="1" id="KW-1133">Transmembrane helix</keyword>
<evidence type="ECO:0000313" key="3">
    <source>
        <dbReference type="Proteomes" id="UP000034803"/>
    </source>
</evidence>
<keyword evidence="1" id="KW-0812">Transmembrane</keyword>
<dbReference type="EMBL" id="LBOI01000002">
    <property type="protein sequence ID" value="KKP32126.1"/>
    <property type="molecule type" value="Genomic_DNA"/>
</dbReference>
<sequence>MNERVKTIITIFFILFLYPVGLILVWFWVDWSKWIKWLITIPLVLALLGVVMVVILSTRSPNKALQQAKEKSGQAMNYFGNTNEALDKQIRYDISSTRSALELYKVDYQKYPISLNNLVPKYISEVKINPYTKQSYQYSIGIDGKYTISTTLTDGSLYFQTSP</sequence>
<dbReference type="AlphaFoldDB" id="A0A0F9Z0C9"/>
<evidence type="ECO:0008006" key="4">
    <source>
        <dbReference type="Google" id="ProtNLM"/>
    </source>
</evidence>
<organism evidence="2 3">
    <name type="scientific">Candidatus Woesebacteria bacterium GW2011_GWC2_31_9</name>
    <dbReference type="NCBI Taxonomy" id="1618586"/>
    <lineage>
        <taxon>Bacteria</taxon>
        <taxon>Candidatus Woeseibacteriota</taxon>
    </lineage>
</organism>
<evidence type="ECO:0000313" key="2">
    <source>
        <dbReference type="EMBL" id="KKP32126.1"/>
    </source>
</evidence>
<reference evidence="2 3" key="1">
    <citation type="journal article" date="2015" name="Nature">
        <title>rRNA introns, odd ribosomes, and small enigmatic genomes across a large radiation of phyla.</title>
        <authorList>
            <person name="Brown C.T."/>
            <person name="Hug L.A."/>
            <person name="Thomas B.C."/>
            <person name="Sharon I."/>
            <person name="Castelle C.J."/>
            <person name="Singh A."/>
            <person name="Wilkins M.J."/>
            <person name="Williams K.H."/>
            <person name="Banfield J.F."/>
        </authorList>
    </citation>
    <scope>NUCLEOTIDE SEQUENCE [LARGE SCALE GENOMIC DNA]</scope>
</reference>
<dbReference type="InterPro" id="IPR045584">
    <property type="entry name" value="Pilin-like"/>
</dbReference>
<evidence type="ECO:0000256" key="1">
    <source>
        <dbReference type="SAM" id="Phobius"/>
    </source>
</evidence>
<name>A0A0F9Z0C9_9BACT</name>
<comment type="caution">
    <text evidence="2">The sequence shown here is derived from an EMBL/GenBank/DDBJ whole genome shotgun (WGS) entry which is preliminary data.</text>
</comment>
<dbReference type="Gene3D" id="3.30.700.10">
    <property type="entry name" value="Glycoprotein, Type 4 Pilin"/>
    <property type="match status" value="1"/>
</dbReference>
<feature type="transmembrane region" description="Helical" evidence="1">
    <location>
        <begin position="34"/>
        <end position="56"/>
    </location>
</feature>
<feature type="transmembrane region" description="Helical" evidence="1">
    <location>
        <begin position="7"/>
        <end position="28"/>
    </location>
</feature>
<dbReference type="Proteomes" id="UP000034803">
    <property type="component" value="Unassembled WGS sequence"/>
</dbReference>